<evidence type="ECO:0000256" key="2">
    <source>
        <dbReference type="ARBA" id="ARBA00006543"/>
    </source>
</evidence>
<gene>
    <name evidence="7" type="ORF">HF086_012339</name>
</gene>
<evidence type="ECO:0000256" key="4">
    <source>
        <dbReference type="ARBA" id="ARBA00023159"/>
    </source>
</evidence>
<protein>
    <submittedName>
        <fullName evidence="7">Uncharacterized protein</fullName>
    </submittedName>
</protein>
<proteinExistence type="inferred from homology"/>
<keyword evidence="5" id="KW-0804">Transcription</keyword>
<evidence type="ECO:0000313" key="8">
    <source>
        <dbReference type="Proteomes" id="UP000814243"/>
    </source>
</evidence>
<dbReference type="GO" id="GO:0045893">
    <property type="term" value="P:positive regulation of DNA-templated transcription"/>
    <property type="evidence" value="ECO:0007669"/>
    <property type="project" value="TreeGrafter"/>
</dbReference>
<dbReference type="GO" id="GO:0016592">
    <property type="term" value="C:mediator complex"/>
    <property type="evidence" value="ECO:0007669"/>
    <property type="project" value="TreeGrafter"/>
</dbReference>
<reference evidence="7" key="1">
    <citation type="journal article" date="2021" name="G3 (Bethesda)">
        <title>Genome and transcriptome analysis of the beet armyworm Spodoptera exigua reveals targets for pest control. .</title>
        <authorList>
            <person name="Simon S."/>
            <person name="Breeschoten T."/>
            <person name="Jansen H.J."/>
            <person name="Dirks R.P."/>
            <person name="Schranz M.E."/>
            <person name="Ros V.I.D."/>
        </authorList>
    </citation>
    <scope>NUCLEOTIDE SEQUENCE</scope>
    <source>
        <strain evidence="7">TB_SE_WUR_2020</strain>
    </source>
</reference>
<sequence length="149" mass="16721">MDLIYSMRRKPLKCEPPHFESVTDPEVVRPICTISTCNIIAFSSPTELNDTEGDTWGGHVFISVLEWDIEGKQLLVANTVGEVSVFTQKDYLLNEWTCIYTASFPGEHIIGASFFHNGRRAVMVDKKPDAPISERIQMLRCAPTLKGFG</sequence>
<accession>A0A922M8V5</accession>
<comment type="subcellular location">
    <subcellularLocation>
        <location evidence="1">Nucleus</location>
    </subcellularLocation>
</comment>
<keyword evidence="4" id="KW-0010">Activator</keyword>
<evidence type="ECO:0000256" key="5">
    <source>
        <dbReference type="ARBA" id="ARBA00023163"/>
    </source>
</evidence>
<evidence type="ECO:0000313" key="7">
    <source>
        <dbReference type="EMBL" id="KAH9632532.1"/>
    </source>
</evidence>
<organism evidence="7 8">
    <name type="scientific">Spodoptera exigua</name>
    <name type="common">Beet armyworm</name>
    <name type="synonym">Noctua fulgens</name>
    <dbReference type="NCBI Taxonomy" id="7107"/>
    <lineage>
        <taxon>Eukaryota</taxon>
        <taxon>Metazoa</taxon>
        <taxon>Ecdysozoa</taxon>
        <taxon>Arthropoda</taxon>
        <taxon>Hexapoda</taxon>
        <taxon>Insecta</taxon>
        <taxon>Pterygota</taxon>
        <taxon>Neoptera</taxon>
        <taxon>Endopterygota</taxon>
        <taxon>Lepidoptera</taxon>
        <taxon>Glossata</taxon>
        <taxon>Ditrysia</taxon>
        <taxon>Noctuoidea</taxon>
        <taxon>Noctuidae</taxon>
        <taxon>Amphipyrinae</taxon>
        <taxon>Spodoptera</taxon>
    </lineage>
</organism>
<dbReference type="PANTHER" id="PTHR13224">
    <property type="entry name" value="THYROID HORMONE RECEPTOR-ASSOCIATED PROTEIN-RELATED"/>
    <property type="match status" value="1"/>
</dbReference>
<keyword evidence="3" id="KW-0805">Transcription regulation</keyword>
<keyword evidence="6" id="KW-0539">Nucleus</keyword>
<name>A0A922M8V5_SPOEX</name>
<comment type="caution">
    <text evidence="7">The sequence shown here is derived from an EMBL/GenBank/DDBJ whole genome shotgun (WGS) entry which is preliminary data.</text>
</comment>
<dbReference type="AlphaFoldDB" id="A0A922M8V5"/>
<evidence type="ECO:0000256" key="1">
    <source>
        <dbReference type="ARBA" id="ARBA00004123"/>
    </source>
</evidence>
<evidence type="ECO:0000256" key="3">
    <source>
        <dbReference type="ARBA" id="ARBA00023015"/>
    </source>
</evidence>
<dbReference type="Proteomes" id="UP000814243">
    <property type="component" value="Unassembled WGS sequence"/>
</dbReference>
<dbReference type="EMBL" id="JACEFF010000704">
    <property type="protein sequence ID" value="KAH9632532.1"/>
    <property type="molecule type" value="Genomic_DNA"/>
</dbReference>
<evidence type="ECO:0000256" key="6">
    <source>
        <dbReference type="ARBA" id="ARBA00023242"/>
    </source>
</evidence>
<dbReference type="PANTHER" id="PTHR13224:SF6">
    <property type="entry name" value="MEDIATOR OF RNA POLYMERASE II TRANSCRIPTION SUBUNIT 16"/>
    <property type="match status" value="1"/>
</dbReference>
<comment type="similarity">
    <text evidence="2">Belongs to the Mediator complex subunit 16 family.</text>
</comment>
<dbReference type="InterPro" id="IPR048338">
    <property type="entry name" value="Mediator_Med16"/>
</dbReference>